<feature type="transmembrane region" description="Helical" evidence="4">
    <location>
        <begin position="6"/>
        <end position="25"/>
    </location>
</feature>
<feature type="repeat" description="TPR" evidence="3">
    <location>
        <begin position="188"/>
        <end position="221"/>
    </location>
</feature>
<dbReference type="SUPFAM" id="SSF48452">
    <property type="entry name" value="TPR-like"/>
    <property type="match status" value="1"/>
</dbReference>
<dbReference type="InterPro" id="IPR003646">
    <property type="entry name" value="SH3-like_bac-type"/>
</dbReference>
<feature type="repeat" description="TPR" evidence="3">
    <location>
        <begin position="222"/>
        <end position="255"/>
    </location>
</feature>
<dbReference type="PROSITE" id="PS51781">
    <property type="entry name" value="SH3B"/>
    <property type="match status" value="1"/>
</dbReference>
<comment type="caution">
    <text evidence="6">The sequence shown here is derived from an EMBL/GenBank/DDBJ whole genome shotgun (WGS) entry which is preliminary data.</text>
</comment>
<name>A0A1W9S0T7_9BACT</name>
<dbReference type="AlphaFoldDB" id="A0A1W9S0T7"/>
<proteinExistence type="predicted"/>
<dbReference type="InterPro" id="IPR011990">
    <property type="entry name" value="TPR-like_helical_dom_sf"/>
</dbReference>
<sequence>MKIKDGFRLILIMFISISFVITMSCKKKEAERETIGEIKTEEKPVIEETDEAYVSAGPLNLRSQPSLDGKIITVLGKDMPVKVLEKSDTQDTIDNITAPWYRVRTETGDEGWVFGGYIEFGKPAGGGTSTATNISFDLGDVPNGMPAYDYYKLGKSFYDEKNFKKSLPYLLKSLETYEKEGEKGKQYGWALFFAGACYQELGDHNKAIDMYKKALQIMPDYFWLHNNIGLSYIRVRNREKAIEHLERAVELAPGVKDKSALDIAQQNLDAAKSMH</sequence>
<evidence type="ECO:0000256" key="1">
    <source>
        <dbReference type="ARBA" id="ARBA00022737"/>
    </source>
</evidence>
<evidence type="ECO:0000313" key="6">
    <source>
        <dbReference type="EMBL" id="OQX90459.1"/>
    </source>
</evidence>
<dbReference type="InterPro" id="IPR013105">
    <property type="entry name" value="TPR_2"/>
</dbReference>
<dbReference type="InterPro" id="IPR019734">
    <property type="entry name" value="TPR_rpt"/>
</dbReference>
<accession>A0A1W9S0T7</accession>
<dbReference type="Pfam" id="PF07719">
    <property type="entry name" value="TPR_2"/>
    <property type="match status" value="1"/>
</dbReference>
<evidence type="ECO:0000256" key="2">
    <source>
        <dbReference type="ARBA" id="ARBA00022803"/>
    </source>
</evidence>
<feature type="domain" description="SH3b" evidence="5">
    <location>
        <begin position="49"/>
        <end position="122"/>
    </location>
</feature>
<keyword evidence="4" id="KW-1133">Transmembrane helix</keyword>
<dbReference type="SMART" id="SM00287">
    <property type="entry name" value="SH3b"/>
    <property type="match status" value="1"/>
</dbReference>
<organism evidence="6 7">
    <name type="scientific">Candidatus Coatesbacteria bacterium 4484_99</name>
    <dbReference type="NCBI Taxonomy" id="1970774"/>
    <lineage>
        <taxon>Bacteria</taxon>
        <taxon>Candidatus Coatesiibacteriota</taxon>
    </lineage>
</organism>
<evidence type="ECO:0000259" key="5">
    <source>
        <dbReference type="PROSITE" id="PS51781"/>
    </source>
</evidence>
<dbReference type="Pfam" id="PF13424">
    <property type="entry name" value="TPR_12"/>
    <property type="match status" value="1"/>
</dbReference>
<protein>
    <recommendedName>
        <fullName evidence="5">SH3b domain-containing protein</fullName>
    </recommendedName>
</protein>
<evidence type="ECO:0000256" key="4">
    <source>
        <dbReference type="SAM" id="Phobius"/>
    </source>
</evidence>
<dbReference type="PROSITE" id="PS50005">
    <property type="entry name" value="TPR"/>
    <property type="match status" value="2"/>
</dbReference>
<gene>
    <name evidence="6" type="ORF">B6D57_03025</name>
</gene>
<keyword evidence="2 3" id="KW-0802">TPR repeat</keyword>
<dbReference type="PROSITE" id="PS50293">
    <property type="entry name" value="TPR_REGION"/>
    <property type="match status" value="1"/>
</dbReference>
<keyword evidence="4" id="KW-0812">Transmembrane</keyword>
<dbReference type="EMBL" id="NATQ01000051">
    <property type="protein sequence ID" value="OQX90459.1"/>
    <property type="molecule type" value="Genomic_DNA"/>
</dbReference>
<evidence type="ECO:0000313" key="7">
    <source>
        <dbReference type="Proteomes" id="UP000192611"/>
    </source>
</evidence>
<evidence type="ECO:0000256" key="3">
    <source>
        <dbReference type="PROSITE-ProRule" id="PRU00339"/>
    </source>
</evidence>
<dbReference type="Pfam" id="PF08239">
    <property type="entry name" value="SH3_3"/>
    <property type="match status" value="1"/>
</dbReference>
<dbReference type="Proteomes" id="UP000192611">
    <property type="component" value="Unassembled WGS sequence"/>
</dbReference>
<dbReference type="PROSITE" id="PS51257">
    <property type="entry name" value="PROKAR_LIPOPROTEIN"/>
    <property type="match status" value="1"/>
</dbReference>
<reference evidence="7" key="1">
    <citation type="submission" date="2017-03" db="EMBL/GenBank/DDBJ databases">
        <title>Novel pathways for hydrocarbon cycling and metabolic interdependencies in hydrothermal sediment communities.</title>
        <authorList>
            <person name="Dombrowski N."/>
            <person name="Seitz K."/>
            <person name="Teske A."/>
            <person name="Baker B."/>
        </authorList>
    </citation>
    <scope>NUCLEOTIDE SEQUENCE [LARGE SCALE GENOMIC DNA]</scope>
</reference>
<dbReference type="SMART" id="SM00028">
    <property type="entry name" value="TPR"/>
    <property type="match status" value="3"/>
</dbReference>
<dbReference type="Gene3D" id="1.25.40.10">
    <property type="entry name" value="Tetratricopeptide repeat domain"/>
    <property type="match status" value="1"/>
</dbReference>
<keyword evidence="4" id="KW-0472">Membrane</keyword>
<dbReference type="Gene3D" id="2.30.30.40">
    <property type="entry name" value="SH3 Domains"/>
    <property type="match status" value="1"/>
</dbReference>
<keyword evidence="1" id="KW-0677">Repeat</keyword>